<evidence type="ECO:0000313" key="1">
    <source>
        <dbReference type="EMBL" id="GFO33282.1"/>
    </source>
</evidence>
<keyword evidence="2" id="KW-1185">Reference proteome</keyword>
<name>A0AAV4CMP5_9GAST</name>
<dbReference type="EMBL" id="BLXT01006766">
    <property type="protein sequence ID" value="GFO33282.1"/>
    <property type="molecule type" value="Genomic_DNA"/>
</dbReference>
<protein>
    <submittedName>
        <fullName evidence="1">Uncharacterized protein</fullName>
    </submittedName>
</protein>
<proteinExistence type="predicted"/>
<dbReference type="Proteomes" id="UP000735302">
    <property type="component" value="Unassembled WGS sequence"/>
</dbReference>
<accession>A0AAV4CMP5</accession>
<organism evidence="1 2">
    <name type="scientific">Plakobranchus ocellatus</name>
    <dbReference type="NCBI Taxonomy" id="259542"/>
    <lineage>
        <taxon>Eukaryota</taxon>
        <taxon>Metazoa</taxon>
        <taxon>Spiralia</taxon>
        <taxon>Lophotrochozoa</taxon>
        <taxon>Mollusca</taxon>
        <taxon>Gastropoda</taxon>
        <taxon>Heterobranchia</taxon>
        <taxon>Euthyneura</taxon>
        <taxon>Panpulmonata</taxon>
        <taxon>Sacoglossa</taxon>
        <taxon>Placobranchoidea</taxon>
        <taxon>Plakobranchidae</taxon>
        <taxon>Plakobranchus</taxon>
    </lineage>
</organism>
<evidence type="ECO:0000313" key="2">
    <source>
        <dbReference type="Proteomes" id="UP000735302"/>
    </source>
</evidence>
<sequence length="132" mass="15616">MPRDYLVALQMARQTASQYYVKEAHFNEPKRLASEFIKSTRPGKKTNDPTVSDICAYKCSLDHDEVLNIKYKLDWTDPLVDLPVEFLLDPKKWVLLYEERFEITPRMYKDLLSFRNIAPQHAFDFYSTLPHV</sequence>
<dbReference type="AlphaFoldDB" id="A0AAV4CMP5"/>
<gene>
    <name evidence="1" type="ORF">PoB_005978700</name>
</gene>
<comment type="caution">
    <text evidence="1">The sequence shown here is derived from an EMBL/GenBank/DDBJ whole genome shotgun (WGS) entry which is preliminary data.</text>
</comment>
<reference evidence="1 2" key="1">
    <citation type="journal article" date="2021" name="Elife">
        <title>Chloroplast acquisition without the gene transfer in kleptoplastic sea slugs, Plakobranchus ocellatus.</title>
        <authorList>
            <person name="Maeda T."/>
            <person name="Takahashi S."/>
            <person name="Yoshida T."/>
            <person name="Shimamura S."/>
            <person name="Takaki Y."/>
            <person name="Nagai Y."/>
            <person name="Toyoda A."/>
            <person name="Suzuki Y."/>
            <person name="Arimoto A."/>
            <person name="Ishii H."/>
            <person name="Satoh N."/>
            <person name="Nishiyama T."/>
            <person name="Hasebe M."/>
            <person name="Maruyama T."/>
            <person name="Minagawa J."/>
            <person name="Obokata J."/>
            <person name="Shigenobu S."/>
        </authorList>
    </citation>
    <scope>NUCLEOTIDE SEQUENCE [LARGE SCALE GENOMIC DNA]</scope>
</reference>